<feature type="domain" description="HTH lysR-type" evidence="6">
    <location>
        <begin position="2"/>
        <end position="59"/>
    </location>
</feature>
<dbReference type="InterPro" id="IPR036388">
    <property type="entry name" value="WH-like_DNA-bd_sf"/>
</dbReference>
<dbReference type="RefSeq" id="WP_068020744.1">
    <property type="nucleotide sequence ID" value="NZ_QQAZ01000003.1"/>
</dbReference>
<comment type="caution">
    <text evidence="7">The sequence shown here is derived from an EMBL/GenBank/DDBJ whole genome shotgun (WGS) entry which is preliminary data.</text>
</comment>
<protein>
    <submittedName>
        <fullName evidence="7">DNA-binding transcriptional LysR family regulator</fullName>
    </submittedName>
</protein>
<dbReference type="Gene3D" id="1.10.10.10">
    <property type="entry name" value="Winged helix-like DNA-binding domain superfamily/Winged helix DNA-binding domain"/>
    <property type="match status" value="1"/>
</dbReference>
<dbReference type="Proteomes" id="UP000255355">
    <property type="component" value="Unassembled WGS sequence"/>
</dbReference>
<keyword evidence="4" id="KW-0010">Activator</keyword>
<organism evidence="7 8">
    <name type="scientific">Nocardia mexicana</name>
    <dbReference type="NCBI Taxonomy" id="279262"/>
    <lineage>
        <taxon>Bacteria</taxon>
        <taxon>Bacillati</taxon>
        <taxon>Actinomycetota</taxon>
        <taxon>Actinomycetes</taxon>
        <taxon>Mycobacteriales</taxon>
        <taxon>Nocardiaceae</taxon>
        <taxon>Nocardia</taxon>
    </lineage>
</organism>
<evidence type="ECO:0000256" key="1">
    <source>
        <dbReference type="ARBA" id="ARBA00009437"/>
    </source>
</evidence>
<dbReference type="AlphaFoldDB" id="A0A370H834"/>
<sequence length="308" mass="33028">MIDLRRVQVLRVLADRGTVAAAAAALYVTPSAVSQQIRSLATELGVELLRREGRNVRLTEAARALLDHADALHEHWERARADVLSRGADLTGPLRFTGVSSALAAVVAPALALLRERHPGIEGYAREQESTSFFRELLVESADIAVGFPTAATPPVDDTRFEQRVLFDDVQDLLVPRGHPLAQWNSVTLRDAAAEPWILDEPGGDTYDVVMTSCAAAGFTPRVAHHVKEWFAVSTFVAQGFGVCLLPRLAPIPDDHAVTRIPLRGSPRPTRTIIGGIRRGSGENPLIAAGLAAAVEVGEAIAAANGDR</sequence>
<evidence type="ECO:0000256" key="3">
    <source>
        <dbReference type="ARBA" id="ARBA00023125"/>
    </source>
</evidence>
<proteinExistence type="inferred from homology"/>
<dbReference type="Pfam" id="PF00126">
    <property type="entry name" value="HTH_1"/>
    <property type="match status" value="1"/>
</dbReference>
<evidence type="ECO:0000259" key="6">
    <source>
        <dbReference type="PROSITE" id="PS50931"/>
    </source>
</evidence>
<dbReference type="STRING" id="1210089.GCA_001613165_03522"/>
<keyword evidence="8" id="KW-1185">Reference proteome</keyword>
<name>A0A370H834_9NOCA</name>
<keyword evidence="5" id="KW-0804">Transcription</keyword>
<keyword evidence="2" id="KW-0805">Transcription regulation</keyword>
<dbReference type="InterPro" id="IPR005119">
    <property type="entry name" value="LysR_subst-bd"/>
</dbReference>
<dbReference type="PROSITE" id="PS50931">
    <property type="entry name" value="HTH_LYSR"/>
    <property type="match status" value="1"/>
</dbReference>
<dbReference type="InterPro" id="IPR036390">
    <property type="entry name" value="WH_DNA-bd_sf"/>
</dbReference>
<dbReference type="Pfam" id="PF03466">
    <property type="entry name" value="LysR_substrate"/>
    <property type="match status" value="1"/>
</dbReference>
<evidence type="ECO:0000256" key="4">
    <source>
        <dbReference type="ARBA" id="ARBA00023159"/>
    </source>
</evidence>
<dbReference type="PANTHER" id="PTHR30346:SF29">
    <property type="entry name" value="LYSR SUBSTRATE-BINDING"/>
    <property type="match status" value="1"/>
</dbReference>
<evidence type="ECO:0000256" key="5">
    <source>
        <dbReference type="ARBA" id="ARBA00023163"/>
    </source>
</evidence>
<reference evidence="7 8" key="1">
    <citation type="submission" date="2018-07" db="EMBL/GenBank/DDBJ databases">
        <title>Genomic Encyclopedia of Type Strains, Phase IV (KMG-IV): sequencing the most valuable type-strain genomes for metagenomic binning, comparative biology and taxonomic classification.</title>
        <authorList>
            <person name="Goeker M."/>
        </authorList>
    </citation>
    <scope>NUCLEOTIDE SEQUENCE [LARGE SCALE GENOMIC DNA]</scope>
    <source>
        <strain evidence="7 8">DSM 44952</strain>
    </source>
</reference>
<keyword evidence="3 7" id="KW-0238">DNA-binding</keyword>
<dbReference type="Gene3D" id="3.40.190.10">
    <property type="entry name" value="Periplasmic binding protein-like II"/>
    <property type="match status" value="2"/>
</dbReference>
<dbReference type="OrthoDB" id="4131546at2"/>
<accession>A0A370H834</accession>
<dbReference type="PANTHER" id="PTHR30346">
    <property type="entry name" value="TRANSCRIPTIONAL DUAL REGULATOR HCAR-RELATED"/>
    <property type="match status" value="1"/>
</dbReference>
<dbReference type="SUPFAM" id="SSF53850">
    <property type="entry name" value="Periplasmic binding protein-like II"/>
    <property type="match status" value="1"/>
</dbReference>
<dbReference type="EMBL" id="QQAZ01000003">
    <property type="protein sequence ID" value="RDI52679.1"/>
    <property type="molecule type" value="Genomic_DNA"/>
</dbReference>
<gene>
    <name evidence="7" type="ORF">DFR68_10363</name>
</gene>
<dbReference type="GO" id="GO:0003677">
    <property type="term" value="F:DNA binding"/>
    <property type="evidence" value="ECO:0007669"/>
    <property type="project" value="UniProtKB-KW"/>
</dbReference>
<evidence type="ECO:0000313" key="7">
    <source>
        <dbReference type="EMBL" id="RDI52679.1"/>
    </source>
</evidence>
<dbReference type="GO" id="GO:0032993">
    <property type="term" value="C:protein-DNA complex"/>
    <property type="evidence" value="ECO:0007669"/>
    <property type="project" value="TreeGrafter"/>
</dbReference>
<dbReference type="SUPFAM" id="SSF46785">
    <property type="entry name" value="Winged helix' DNA-binding domain"/>
    <property type="match status" value="1"/>
</dbReference>
<dbReference type="InterPro" id="IPR000847">
    <property type="entry name" value="LysR_HTH_N"/>
</dbReference>
<dbReference type="GO" id="GO:0003700">
    <property type="term" value="F:DNA-binding transcription factor activity"/>
    <property type="evidence" value="ECO:0007669"/>
    <property type="project" value="InterPro"/>
</dbReference>
<evidence type="ECO:0000313" key="8">
    <source>
        <dbReference type="Proteomes" id="UP000255355"/>
    </source>
</evidence>
<comment type="similarity">
    <text evidence="1">Belongs to the LysR transcriptional regulatory family.</text>
</comment>
<evidence type="ECO:0000256" key="2">
    <source>
        <dbReference type="ARBA" id="ARBA00023015"/>
    </source>
</evidence>